<organism evidence="3 4">
    <name type="scientific">Mycena maculata</name>
    <dbReference type="NCBI Taxonomy" id="230809"/>
    <lineage>
        <taxon>Eukaryota</taxon>
        <taxon>Fungi</taxon>
        <taxon>Dikarya</taxon>
        <taxon>Basidiomycota</taxon>
        <taxon>Agaricomycotina</taxon>
        <taxon>Agaricomycetes</taxon>
        <taxon>Agaricomycetidae</taxon>
        <taxon>Agaricales</taxon>
        <taxon>Marasmiineae</taxon>
        <taxon>Mycenaceae</taxon>
        <taxon>Mycena</taxon>
    </lineage>
</organism>
<dbReference type="EMBL" id="JARJLG010000017">
    <property type="protein sequence ID" value="KAJ7773597.1"/>
    <property type="molecule type" value="Genomic_DNA"/>
</dbReference>
<reference evidence="3" key="1">
    <citation type="submission" date="2023-03" db="EMBL/GenBank/DDBJ databases">
        <title>Massive genome expansion in bonnet fungi (Mycena s.s.) driven by repeated elements and novel gene families across ecological guilds.</title>
        <authorList>
            <consortium name="Lawrence Berkeley National Laboratory"/>
            <person name="Harder C.B."/>
            <person name="Miyauchi S."/>
            <person name="Viragh M."/>
            <person name="Kuo A."/>
            <person name="Thoen E."/>
            <person name="Andreopoulos B."/>
            <person name="Lu D."/>
            <person name="Skrede I."/>
            <person name="Drula E."/>
            <person name="Henrissat B."/>
            <person name="Morin E."/>
            <person name="Kohler A."/>
            <person name="Barry K."/>
            <person name="LaButti K."/>
            <person name="Morin E."/>
            <person name="Salamov A."/>
            <person name="Lipzen A."/>
            <person name="Mereny Z."/>
            <person name="Hegedus B."/>
            <person name="Baldrian P."/>
            <person name="Stursova M."/>
            <person name="Weitz H."/>
            <person name="Taylor A."/>
            <person name="Grigoriev I.V."/>
            <person name="Nagy L.G."/>
            <person name="Martin F."/>
            <person name="Kauserud H."/>
        </authorList>
    </citation>
    <scope>NUCLEOTIDE SEQUENCE</scope>
    <source>
        <strain evidence="3">CBHHK188m</strain>
    </source>
</reference>
<feature type="non-terminal residue" evidence="3">
    <location>
        <position position="115"/>
    </location>
</feature>
<keyword evidence="1" id="KW-0677">Repeat</keyword>
<evidence type="ECO:0000256" key="1">
    <source>
        <dbReference type="ARBA" id="ARBA00022737"/>
    </source>
</evidence>
<evidence type="ECO:0000313" key="4">
    <source>
        <dbReference type="Proteomes" id="UP001215280"/>
    </source>
</evidence>
<dbReference type="InterPro" id="IPR027417">
    <property type="entry name" value="P-loop_NTPase"/>
</dbReference>
<keyword evidence="4" id="KW-1185">Reference proteome</keyword>
<dbReference type="AlphaFoldDB" id="A0AAD7JX77"/>
<evidence type="ECO:0000259" key="2">
    <source>
        <dbReference type="Pfam" id="PF24883"/>
    </source>
</evidence>
<protein>
    <recommendedName>
        <fullName evidence="2">Nephrocystin 3-like N-terminal domain-containing protein</fullName>
    </recommendedName>
</protein>
<dbReference type="Gene3D" id="3.40.50.300">
    <property type="entry name" value="P-loop containing nucleotide triphosphate hydrolases"/>
    <property type="match status" value="1"/>
</dbReference>
<dbReference type="PANTHER" id="PTHR10039:SF15">
    <property type="entry name" value="NACHT DOMAIN-CONTAINING PROTEIN"/>
    <property type="match status" value="1"/>
</dbReference>
<dbReference type="Pfam" id="PF24883">
    <property type="entry name" value="NPHP3_N"/>
    <property type="match status" value="1"/>
</dbReference>
<dbReference type="PANTHER" id="PTHR10039">
    <property type="entry name" value="AMELOGENIN"/>
    <property type="match status" value="1"/>
</dbReference>
<sequence>AKTRTEIIDWLSAINFFQRHADISRTRQEGTGKWFLIDSQFQSWESGSGGSLWCRGIPGAGKTVLACAHCLIIEYHLEAECWNKNIGLACIYLNHKETKIQTLPNLFSSLWRQLV</sequence>
<dbReference type="Proteomes" id="UP001215280">
    <property type="component" value="Unassembled WGS sequence"/>
</dbReference>
<comment type="caution">
    <text evidence="3">The sequence shown here is derived from an EMBL/GenBank/DDBJ whole genome shotgun (WGS) entry which is preliminary data.</text>
</comment>
<feature type="non-terminal residue" evidence="3">
    <location>
        <position position="1"/>
    </location>
</feature>
<feature type="domain" description="Nephrocystin 3-like N-terminal" evidence="2">
    <location>
        <begin position="30"/>
        <end position="114"/>
    </location>
</feature>
<name>A0AAD7JX77_9AGAR</name>
<proteinExistence type="predicted"/>
<evidence type="ECO:0000313" key="3">
    <source>
        <dbReference type="EMBL" id="KAJ7773597.1"/>
    </source>
</evidence>
<accession>A0AAD7JX77</accession>
<dbReference type="InterPro" id="IPR056884">
    <property type="entry name" value="NPHP3-like_N"/>
</dbReference>
<gene>
    <name evidence="3" type="ORF">DFH07DRAFT_683672</name>
</gene>